<feature type="domain" description="KIB1-4 beta-propeller" evidence="5">
    <location>
        <begin position="323"/>
        <end position="551"/>
    </location>
</feature>
<dbReference type="OrthoDB" id="1419699at2759"/>
<evidence type="ECO:0000313" key="7">
    <source>
        <dbReference type="Proteomes" id="UP001058974"/>
    </source>
</evidence>
<name>A0A9D4X3F8_PEA</name>
<reference evidence="6 7" key="1">
    <citation type="journal article" date="2022" name="Nat. Genet.">
        <title>Improved pea reference genome and pan-genome highlight genomic features and evolutionary characteristics.</title>
        <authorList>
            <person name="Yang T."/>
            <person name="Liu R."/>
            <person name="Luo Y."/>
            <person name="Hu S."/>
            <person name="Wang D."/>
            <person name="Wang C."/>
            <person name="Pandey M.K."/>
            <person name="Ge S."/>
            <person name="Xu Q."/>
            <person name="Li N."/>
            <person name="Li G."/>
            <person name="Huang Y."/>
            <person name="Saxena R.K."/>
            <person name="Ji Y."/>
            <person name="Li M."/>
            <person name="Yan X."/>
            <person name="He Y."/>
            <person name="Liu Y."/>
            <person name="Wang X."/>
            <person name="Xiang C."/>
            <person name="Varshney R.K."/>
            <person name="Ding H."/>
            <person name="Gao S."/>
            <person name="Zong X."/>
        </authorList>
    </citation>
    <scope>NUCLEOTIDE SEQUENCE [LARGE SCALE GENOMIC DNA]</scope>
    <source>
        <strain evidence="6 7">cv. Zhongwan 6</strain>
    </source>
</reference>
<comment type="caution">
    <text evidence="6">The sequence shown here is derived from an EMBL/GenBank/DDBJ whole genome shotgun (WGS) entry which is preliminary data.</text>
</comment>
<dbReference type="Proteomes" id="UP001058974">
    <property type="component" value="Chromosome 5"/>
</dbReference>
<keyword evidence="7" id="KW-1185">Reference proteome</keyword>
<keyword evidence="2" id="KW-0678">Repressor</keyword>
<dbReference type="GO" id="GO:0003714">
    <property type="term" value="F:transcription corepressor activity"/>
    <property type="evidence" value="ECO:0007669"/>
    <property type="project" value="InterPro"/>
</dbReference>
<dbReference type="InterPro" id="IPR005174">
    <property type="entry name" value="KIB1-4_b-propeller"/>
</dbReference>
<proteinExistence type="predicted"/>
<dbReference type="PANTHER" id="PTHR12346">
    <property type="entry name" value="SIN3B-RELATED"/>
    <property type="match status" value="1"/>
</dbReference>
<dbReference type="Gramene" id="Psat05G0651100-T1">
    <property type="protein sequence ID" value="KAI5411460.1"/>
    <property type="gene ID" value="KIW84_056511"/>
</dbReference>
<dbReference type="InterPro" id="IPR039774">
    <property type="entry name" value="Sin3-like"/>
</dbReference>
<dbReference type="GO" id="GO:0000785">
    <property type="term" value="C:chromatin"/>
    <property type="evidence" value="ECO:0007669"/>
    <property type="project" value="TreeGrafter"/>
</dbReference>
<dbReference type="PANTHER" id="PTHR12346:SF0">
    <property type="entry name" value="SIN3A, ISOFORM G"/>
    <property type="match status" value="1"/>
</dbReference>
<sequence length="607" mass="70899">MKNCTINDALELVTAVKVEFHDKNREKYHSFLEILKDYKAQRIDTRVVRLKVYQLFEGHKDLILRFNTFVSTQYEIKLPLDCDDRQQQCGRLEVGLEDALAFLKRVKDVFQGKSKEKYDEFIEMMNDFKAQRIDTSVVVDRVKELFKGHTTLILGFYDFLPKEYRDDELRLEEKDALAFLKRVGDVFQGKNREEYNEFLEILKDFKAQRIDTSVVVDRVKELFKGHTNLILEFSAFLPKNYRIRLPLQLQTGNKVKKVAENCEIPWDLLDIISWKLDFDDLFGFAGVCKSWREFHKIYWRNFMASQEPLLLQKSCHDKKSFSFISIHDQRVYHSKTINHFWNLAYSGSSSGYLIMTTENNSFILMNPFTRKKMEINTTAFKVEFSIFAYHVLLAFGKGSEEFVFVAICTSSNSLHVYQSRNSDWITYSTKGKPWKVVDFVVLHNTIYVVTDKAKIGVLSLTSANIKFLELKSTPKVTSSSHLRLVSCDDARLLMIHILSRRILNVYEIDLSIKSFVEMKTLGDIALFYASGKYFYAMSNPGRWGYESNSLHVINLSSTQCIVSIGNDNNLPEYISHDRLSNPPKGRPYLLDWCFKHLHYEVDYSLDD</sequence>
<organism evidence="6 7">
    <name type="scientific">Pisum sativum</name>
    <name type="common">Garden pea</name>
    <name type="synonym">Lathyrus oleraceus</name>
    <dbReference type="NCBI Taxonomy" id="3888"/>
    <lineage>
        <taxon>Eukaryota</taxon>
        <taxon>Viridiplantae</taxon>
        <taxon>Streptophyta</taxon>
        <taxon>Embryophyta</taxon>
        <taxon>Tracheophyta</taxon>
        <taxon>Spermatophyta</taxon>
        <taxon>Magnoliopsida</taxon>
        <taxon>eudicotyledons</taxon>
        <taxon>Gunneridae</taxon>
        <taxon>Pentapetalae</taxon>
        <taxon>rosids</taxon>
        <taxon>fabids</taxon>
        <taxon>Fabales</taxon>
        <taxon>Fabaceae</taxon>
        <taxon>Papilionoideae</taxon>
        <taxon>50 kb inversion clade</taxon>
        <taxon>NPAAA clade</taxon>
        <taxon>Hologalegina</taxon>
        <taxon>IRL clade</taxon>
        <taxon>Fabeae</taxon>
        <taxon>Lathyrus</taxon>
    </lineage>
</organism>
<dbReference type="Pfam" id="PF02671">
    <property type="entry name" value="PAH"/>
    <property type="match status" value="3"/>
</dbReference>
<dbReference type="PROSITE" id="PS51477">
    <property type="entry name" value="PAH"/>
    <property type="match status" value="3"/>
</dbReference>
<dbReference type="Pfam" id="PF03478">
    <property type="entry name" value="Beta-prop_KIB1-4"/>
    <property type="match status" value="1"/>
</dbReference>
<evidence type="ECO:0000259" key="5">
    <source>
        <dbReference type="Pfam" id="PF03478"/>
    </source>
</evidence>
<dbReference type="GO" id="GO:0000118">
    <property type="term" value="C:histone deacetylase complex"/>
    <property type="evidence" value="ECO:0007669"/>
    <property type="project" value="TreeGrafter"/>
</dbReference>
<dbReference type="Gene3D" id="1.20.1160.11">
    <property type="entry name" value="Paired amphipathic helix"/>
    <property type="match status" value="3"/>
</dbReference>
<dbReference type="EMBL" id="JAMSHJ010000005">
    <property type="protein sequence ID" value="KAI5411460.1"/>
    <property type="molecule type" value="Genomic_DNA"/>
</dbReference>
<keyword evidence="3 4" id="KW-0539">Nucleus</keyword>
<gene>
    <name evidence="6" type="ORF">KIW84_056511</name>
</gene>
<protein>
    <recommendedName>
        <fullName evidence="5">KIB1-4 beta-propeller domain-containing protein</fullName>
    </recommendedName>
</protein>
<evidence type="ECO:0000256" key="3">
    <source>
        <dbReference type="ARBA" id="ARBA00023242"/>
    </source>
</evidence>
<comment type="subcellular location">
    <subcellularLocation>
        <location evidence="1 4">Nucleus</location>
    </subcellularLocation>
</comment>
<dbReference type="FunFam" id="1.20.1160.11:FF:000001">
    <property type="entry name" value="Paired amphipathic helix protein Sin3"/>
    <property type="match status" value="3"/>
</dbReference>
<dbReference type="InterPro" id="IPR003822">
    <property type="entry name" value="PAH"/>
</dbReference>
<dbReference type="InterPro" id="IPR036600">
    <property type="entry name" value="PAH_sf"/>
</dbReference>
<evidence type="ECO:0000256" key="4">
    <source>
        <dbReference type="PROSITE-ProRule" id="PRU00810"/>
    </source>
</evidence>
<evidence type="ECO:0000256" key="1">
    <source>
        <dbReference type="ARBA" id="ARBA00004123"/>
    </source>
</evidence>
<evidence type="ECO:0000256" key="2">
    <source>
        <dbReference type="ARBA" id="ARBA00022491"/>
    </source>
</evidence>
<dbReference type="SUPFAM" id="SSF47762">
    <property type="entry name" value="PAH2 domain"/>
    <property type="match status" value="3"/>
</dbReference>
<evidence type="ECO:0000313" key="6">
    <source>
        <dbReference type="EMBL" id="KAI5411460.1"/>
    </source>
</evidence>
<accession>A0A9D4X3F8</accession>
<dbReference type="GO" id="GO:0000122">
    <property type="term" value="P:negative regulation of transcription by RNA polymerase II"/>
    <property type="evidence" value="ECO:0007669"/>
    <property type="project" value="TreeGrafter"/>
</dbReference>
<dbReference type="AlphaFoldDB" id="A0A9D4X3F8"/>